<proteinExistence type="predicted"/>
<keyword evidence="2" id="KW-0812">Transmembrane</keyword>
<dbReference type="EMBL" id="PJQM01000361">
    <property type="protein sequence ID" value="RCI05548.1"/>
    <property type="molecule type" value="Genomic_DNA"/>
</dbReference>
<evidence type="ECO:0000313" key="4">
    <source>
        <dbReference type="Proteomes" id="UP000253551"/>
    </source>
</evidence>
<keyword evidence="4" id="KW-1185">Reference proteome</keyword>
<evidence type="ECO:0000256" key="2">
    <source>
        <dbReference type="SAM" id="Phobius"/>
    </source>
</evidence>
<sequence length="177" mass="19761">MKKETILNPIRSLFHNKDLQKRSTAVTEGGSTFASHSEHTPVFTTVHIIAAAIGIVGAIAVAVTIFIVCKKKRLKAQTSDRSIDLENNTHMSQVNSMHQHSHHSNHTQDSRFGQFASDFEPPKPAVTHIEDVSPMMQQYQLQLKLLQQQYQERKQQTQGVSTSSTSSALLPPPPYHP</sequence>
<feature type="region of interest" description="Disordered" evidence="1">
    <location>
        <begin position="151"/>
        <end position="177"/>
    </location>
</feature>
<feature type="transmembrane region" description="Helical" evidence="2">
    <location>
        <begin position="46"/>
        <end position="69"/>
    </location>
</feature>
<keyword evidence="2" id="KW-0472">Membrane</keyword>
<keyword evidence="2" id="KW-1133">Transmembrane helix</keyword>
<name>A0A367KTM3_RHIST</name>
<feature type="compositionally biased region" description="Low complexity" evidence="1">
    <location>
        <begin position="151"/>
        <end position="169"/>
    </location>
</feature>
<protein>
    <submittedName>
        <fullName evidence="3">Uncharacterized protein</fullName>
    </submittedName>
</protein>
<evidence type="ECO:0000256" key="1">
    <source>
        <dbReference type="SAM" id="MobiDB-lite"/>
    </source>
</evidence>
<comment type="caution">
    <text evidence="3">The sequence shown here is derived from an EMBL/GenBank/DDBJ whole genome shotgun (WGS) entry which is preliminary data.</text>
</comment>
<organism evidence="3 4">
    <name type="scientific">Rhizopus stolonifer</name>
    <name type="common">Rhizopus nigricans</name>
    <dbReference type="NCBI Taxonomy" id="4846"/>
    <lineage>
        <taxon>Eukaryota</taxon>
        <taxon>Fungi</taxon>
        <taxon>Fungi incertae sedis</taxon>
        <taxon>Mucoromycota</taxon>
        <taxon>Mucoromycotina</taxon>
        <taxon>Mucoromycetes</taxon>
        <taxon>Mucorales</taxon>
        <taxon>Mucorineae</taxon>
        <taxon>Rhizopodaceae</taxon>
        <taxon>Rhizopus</taxon>
    </lineage>
</organism>
<dbReference type="Proteomes" id="UP000253551">
    <property type="component" value="Unassembled WGS sequence"/>
</dbReference>
<accession>A0A367KTM3</accession>
<feature type="region of interest" description="Disordered" evidence="1">
    <location>
        <begin position="98"/>
        <end position="126"/>
    </location>
</feature>
<dbReference type="OrthoDB" id="2283553at2759"/>
<dbReference type="AlphaFoldDB" id="A0A367KTM3"/>
<gene>
    <name evidence="3" type="ORF">CU098_013360</name>
</gene>
<evidence type="ECO:0000313" key="3">
    <source>
        <dbReference type="EMBL" id="RCI05548.1"/>
    </source>
</evidence>
<reference evidence="3 4" key="1">
    <citation type="journal article" date="2018" name="G3 (Bethesda)">
        <title>Phylogenetic and Phylogenomic Definition of Rhizopus Species.</title>
        <authorList>
            <person name="Gryganskyi A.P."/>
            <person name="Golan J."/>
            <person name="Dolatabadi S."/>
            <person name="Mondo S."/>
            <person name="Robb S."/>
            <person name="Idnurm A."/>
            <person name="Muszewska A."/>
            <person name="Steczkiewicz K."/>
            <person name="Masonjones S."/>
            <person name="Liao H.L."/>
            <person name="Gajdeczka M.T."/>
            <person name="Anike F."/>
            <person name="Vuek A."/>
            <person name="Anishchenko I.M."/>
            <person name="Voigt K."/>
            <person name="de Hoog G.S."/>
            <person name="Smith M.E."/>
            <person name="Heitman J."/>
            <person name="Vilgalys R."/>
            <person name="Stajich J.E."/>
        </authorList>
    </citation>
    <scope>NUCLEOTIDE SEQUENCE [LARGE SCALE GENOMIC DNA]</scope>
    <source>
        <strain evidence="3 4">LSU 92-RS-03</strain>
    </source>
</reference>